<dbReference type="EMBL" id="CP059894">
    <property type="protein sequence ID" value="QNJ90083.1"/>
    <property type="molecule type" value="Genomic_DNA"/>
</dbReference>
<evidence type="ECO:0000313" key="5">
    <source>
        <dbReference type="Proteomes" id="UP000515498"/>
    </source>
</evidence>
<reference evidence="4 5" key="1">
    <citation type="submission" date="2020-07" db="EMBL/GenBank/DDBJ databases">
        <title>Draft genome sequence of four isobutane-metabolizing strains capable of cometabolically degrading diverse ether contaminants.</title>
        <authorList>
            <person name="Chen W."/>
            <person name="Faulkner N."/>
            <person name="Smith C."/>
            <person name="Hyman M."/>
        </authorList>
    </citation>
    <scope>NUCLEOTIDE SEQUENCE [LARGE SCALE GENOMIC DNA]</scope>
    <source>
        <strain evidence="4 5">2A</strain>
    </source>
</reference>
<organism evidence="4 5">
    <name type="scientific">Mycolicibacterium fluoranthenivorans</name>
    <dbReference type="NCBI Taxonomy" id="258505"/>
    <lineage>
        <taxon>Bacteria</taxon>
        <taxon>Bacillati</taxon>
        <taxon>Actinomycetota</taxon>
        <taxon>Actinomycetes</taxon>
        <taxon>Mycobacteriales</taxon>
        <taxon>Mycobacteriaceae</taxon>
        <taxon>Mycolicibacterium</taxon>
    </lineage>
</organism>
<dbReference type="Proteomes" id="UP000515498">
    <property type="component" value="Chromosome"/>
</dbReference>
<dbReference type="Pfam" id="PF11887">
    <property type="entry name" value="Mce4_CUP1"/>
    <property type="match status" value="1"/>
</dbReference>
<dbReference type="Pfam" id="PF02470">
    <property type="entry name" value="MlaD"/>
    <property type="match status" value="1"/>
</dbReference>
<evidence type="ECO:0000259" key="2">
    <source>
        <dbReference type="Pfam" id="PF02470"/>
    </source>
</evidence>
<name>A0A7G8P6W7_9MYCO</name>
<dbReference type="KEGG" id="mflu:HZU40_17435"/>
<feature type="compositionally biased region" description="Pro residues" evidence="1">
    <location>
        <begin position="424"/>
        <end position="460"/>
    </location>
</feature>
<protein>
    <submittedName>
        <fullName evidence="4">MCE family protein</fullName>
    </submittedName>
</protein>
<sequence length="460" mass="48417">MRRLGIRNAQRMRLVTAIALLIGLMGGIIAVWPRSQPLSFTALFPSAIGLYPGDAIKIAGVPVGTITAITPGVTDTVISMSVRHGAAIPADAGAIIIAPNLVSARFIELTPVYDSGPQLTNGAVIPATRTGVPVEWDEVKDQLAQLSRRLGPAEGAVQGPLAAAVDQAADTFDGSGQSFRQAVRELSQTAGRLGDSRADLLGTVKSLHVLVDALAKTNDQIVEFSGHVASLSKVLADSSTSLDTALGTLGQALADIRDFLHDNNSALTGQIDKLTQFTNLLTEHSEDIEQVLHVAPNGLANFYNIYDPAQAAISGILNMPNFRNPMQFVCGGGFEAAGTPDYFKRAEICKQRMAPVLKRLSMNFPPILFHPINSITAYKGQVIYDTPETQAKAQTPLSQLQWEPLPGVSAPPAAPDADLGTLILPPPPISQPPAPPAPAVTEPTPPPPPPPTGTTPEGQP</sequence>
<feature type="domain" description="Mammalian cell entry C-terminal" evidence="3">
    <location>
        <begin position="117"/>
        <end position="297"/>
    </location>
</feature>
<feature type="region of interest" description="Disordered" evidence="1">
    <location>
        <begin position="402"/>
        <end position="460"/>
    </location>
</feature>
<proteinExistence type="predicted"/>
<evidence type="ECO:0000259" key="3">
    <source>
        <dbReference type="Pfam" id="PF11887"/>
    </source>
</evidence>
<gene>
    <name evidence="4" type="ORF">HZU40_17435</name>
</gene>
<dbReference type="InterPro" id="IPR003399">
    <property type="entry name" value="Mce/MlaD"/>
</dbReference>
<dbReference type="GO" id="GO:0005576">
    <property type="term" value="C:extracellular region"/>
    <property type="evidence" value="ECO:0007669"/>
    <property type="project" value="TreeGrafter"/>
</dbReference>
<dbReference type="NCBIfam" id="TIGR00996">
    <property type="entry name" value="Mtu_fam_mce"/>
    <property type="match status" value="1"/>
</dbReference>
<dbReference type="AlphaFoldDB" id="A0A7G8P6W7"/>
<accession>A0A7G8P6W7</accession>
<dbReference type="PANTHER" id="PTHR33371">
    <property type="entry name" value="INTERMEMBRANE PHOSPHOLIPID TRANSPORT SYSTEM BINDING PROTEIN MLAD-RELATED"/>
    <property type="match status" value="1"/>
</dbReference>
<dbReference type="InterPro" id="IPR052336">
    <property type="entry name" value="MlaD_Phospholipid_Transporter"/>
</dbReference>
<dbReference type="PANTHER" id="PTHR33371:SF4">
    <property type="entry name" value="INTERMEMBRANE PHOSPHOLIPID TRANSPORT SYSTEM BINDING PROTEIN MLAD"/>
    <property type="match status" value="1"/>
</dbReference>
<evidence type="ECO:0000313" key="4">
    <source>
        <dbReference type="EMBL" id="QNJ90083.1"/>
    </source>
</evidence>
<feature type="domain" description="Mce/MlaD" evidence="2">
    <location>
        <begin position="38"/>
        <end position="111"/>
    </location>
</feature>
<evidence type="ECO:0000256" key="1">
    <source>
        <dbReference type="SAM" id="MobiDB-lite"/>
    </source>
</evidence>
<dbReference type="InterPro" id="IPR024516">
    <property type="entry name" value="Mce_C"/>
</dbReference>
<dbReference type="InterPro" id="IPR005693">
    <property type="entry name" value="Mce"/>
</dbReference>